<gene>
    <name evidence="5" type="primary">LOC103599682</name>
</gene>
<dbReference type="Proteomes" id="UP000694923">
    <property type="component" value="Unplaced"/>
</dbReference>
<evidence type="ECO:0000256" key="2">
    <source>
        <dbReference type="SAM" id="MobiDB-lite"/>
    </source>
</evidence>
<dbReference type="RefSeq" id="XP_008582050.1">
    <property type="nucleotide sequence ID" value="XM_008583828.1"/>
</dbReference>
<keyword evidence="4" id="KW-1185">Reference proteome</keyword>
<evidence type="ECO:0000313" key="4">
    <source>
        <dbReference type="Proteomes" id="UP000694923"/>
    </source>
</evidence>
<evidence type="ECO:0000256" key="1">
    <source>
        <dbReference type="ARBA" id="ARBA00023157"/>
    </source>
</evidence>
<dbReference type="PANTHER" id="PTHR11905:SF159">
    <property type="entry name" value="ADAM METALLOPROTEASE"/>
    <property type="match status" value="1"/>
</dbReference>
<feature type="domain" description="Peptidase M12B propeptide" evidence="3">
    <location>
        <begin position="113"/>
        <end position="203"/>
    </location>
</feature>
<proteinExistence type="predicted"/>
<dbReference type="GeneID" id="103599682"/>
<feature type="region of interest" description="Disordered" evidence="2">
    <location>
        <begin position="1"/>
        <end position="77"/>
    </location>
</feature>
<dbReference type="PANTHER" id="PTHR11905">
    <property type="entry name" value="ADAM A DISINTEGRIN AND METALLOPROTEASE DOMAIN"/>
    <property type="match status" value="1"/>
</dbReference>
<keyword evidence="1" id="KW-1015">Disulfide bond</keyword>
<name>A0ABM0RN59_GALVR</name>
<accession>A0ABM0RN59</accession>
<feature type="non-terminal residue" evidence="5">
    <location>
        <position position="300"/>
    </location>
</feature>
<sequence>MAVSSGQTARETELPRPLQLRPFTSPRGTQIRPYAHRRVPAEGTCVRRGTRSDSAWEAERPSSSPSRGAAGLGGKGRTCTVETLQKRLQSLPNSTCSDVTQVIEINHHGKYDLVSAYEVDHRGDYVSHEIMHHQRRRRAVAQLAVDSLHLWLKGFRHNFQMDLKASSNLVAPGFIVQTLGKGGTKSVQTFSPEDFCFYQGSLRYHRNSSVALSTCQGLSGMIRTEEADYFLKPLPSHLAGTVNSSASHVLYKRSVGPLPARANEVMVTARKRELPGQPLHGGSFHLGLPQKQHFCGRRKK</sequence>
<protein>
    <submittedName>
        <fullName evidence="5">A disintegrin and metalloproteinase with thrombospondin motifs 16-like</fullName>
    </submittedName>
</protein>
<dbReference type="Pfam" id="PF01562">
    <property type="entry name" value="Pep_M12B_propep"/>
    <property type="match status" value="1"/>
</dbReference>
<evidence type="ECO:0000313" key="5">
    <source>
        <dbReference type="RefSeq" id="XP_008582050.1"/>
    </source>
</evidence>
<reference evidence="5" key="1">
    <citation type="submission" date="2025-08" db="UniProtKB">
        <authorList>
            <consortium name="RefSeq"/>
        </authorList>
    </citation>
    <scope>IDENTIFICATION</scope>
</reference>
<organism evidence="4 5">
    <name type="scientific">Galeopterus variegatus</name>
    <name type="common">Malayan flying lemur</name>
    <name type="synonym">Cynocephalus variegatus</name>
    <dbReference type="NCBI Taxonomy" id="482537"/>
    <lineage>
        <taxon>Eukaryota</taxon>
        <taxon>Metazoa</taxon>
        <taxon>Chordata</taxon>
        <taxon>Craniata</taxon>
        <taxon>Vertebrata</taxon>
        <taxon>Euteleostomi</taxon>
        <taxon>Mammalia</taxon>
        <taxon>Eutheria</taxon>
        <taxon>Euarchontoglires</taxon>
        <taxon>Dermoptera</taxon>
        <taxon>Cynocephalidae</taxon>
        <taxon>Galeopterus</taxon>
    </lineage>
</organism>
<dbReference type="InterPro" id="IPR002870">
    <property type="entry name" value="Peptidase_M12B_N"/>
</dbReference>
<evidence type="ECO:0000259" key="3">
    <source>
        <dbReference type="Pfam" id="PF01562"/>
    </source>
</evidence>